<organism evidence="1 2">
    <name type="scientific">Paracoccus phage ParMal1</name>
    <dbReference type="NCBI Taxonomy" id="3032416"/>
    <lineage>
        <taxon>Viruses</taxon>
        <taxon>Duplodnaviria</taxon>
        <taxon>Heunggongvirae</taxon>
        <taxon>Uroviricota</taxon>
        <taxon>Caudoviricetes</taxon>
        <taxon>Autographivirales</taxon>
        <taxon>Autographivirales incertae sedis</taxon>
        <taxon>Mallvirus</taxon>
        <taxon>Mallvirus ParMal1</taxon>
    </lineage>
</organism>
<dbReference type="Proteomes" id="UP001216172">
    <property type="component" value="Segment"/>
</dbReference>
<proteinExistence type="predicted"/>
<dbReference type="EMBL" id="OQ376858">
    <property type="protein sequence ID" value="WFG40890.1"/>
    <property type="molecule type" value="Genomic_DNA"/>
</dbReference>
<gene>
    <name evidence="1" type="ORF">ParaMal1_00006</name>
</gene>
<sequence length="256" mass="27233">MGLSVNQFTYAGTDEFDLNFALGIASRGDVTCYKQGETPVDLTFDWLTDSQVRLTSGHGLVNGDQIVFRRTVSKQQLPVDLSQPGKATRENLTTLSTHIMYALHEVLDGRVADSVLIEDVVLQSVETAVNDALAALSVNLQQFEQLFFGFYQTFDGQKEYIVTALPATCEVDDIRVDVQTNPAAETELLISNGGQVRATVTIATNGTVTKAIPGGGTTFTLNAGQTTCEINGGVADATLECGITVIGGVDASSITS</sequence>
<evidence type="ECO:0000313" key="1">
    <source>
        <dbReference type="EMBL" id="WFG40890.1"/>
    </source>
</evidence>
<protein>
    <submittedName>
        <fullName evidence="1">Uncharacterized protein</fullName>
    </submittedName>
</protein>
<name>A0AAF0FE90_9CAUD</name>
<evidence type="ECO:0000313" key="2">
    <source>
        <dbReference type="Proteomes" id="UP001216172"/>
    </source>
</evidence>
<reference evidence="1" key="1">
    <citation type="submission" date="2023-02" db="EMBL/GenBank/DDBJ databases">
        <authorList>
            <person name="Rihtman B."/>
        </authorList>
    </citation>
    <scope>NUCLEOTIDE SEQUENCE</scope>
</reference>
<keyword evidence="2" id="KW-1185">Reference proteome</keyword>
<accession>A0AAF0FE90</accession>